<evidence type="ECO:0000313" key="2">
    <source>
        <dbReference type="EMBL" id="KAK3234475.1"/>
    </source>
</evidence>
<evidence type="ECO:0000313" key="3">
    <source>
        <dbReference type="Proteomes" id="UP001190700"/>
    </source>
</evidence>
<feature type="compositionally biased region" description="Basic residues" evidence="1">
    <location>
        <begin position="622"/>
        <end position="633"/>
    </location>
</feature>
<evidence type="ECO:0000256" key="1">
    <source>
        <dbReference type="SAM" id="MobiDB-lite"/>
    </source>
</evidence>
<dbReference type="AlphaFoldDB" id="A0AAE0EPW7"/>
<protein>
    <submittedName>
        <fullName evidence="2">Uncharacterized protein</fullName>
    </submittedName>
</protein>
<gene>
    <name evidence="2" type="ORF">CYMTET_55282</name>
</gene>
<sequence>MNASRIKRRIQTPKQTRKPCVASYKEFDFRPIQESLLEKGKLTGAELKKKILAELVSARRFKPNSNKLFIEMKAHLTFRGISVCKEAYRRLHFIPLSTWDKWHAKVCGGEILEDGKVGRKPTYNDPTNKNWSYFAEYAYQEILSLAEPQPQHGKLQMNPLRPADCFAAYQLMRKGVYQVEITQFKMYLREYLKEQKISIRTRKDCAGKCNTCEELTKQRREVKSREDLQDWTDLTDSHTKDYRSEREAYNQRRADGTNVFGTMDSYTFDRAANNNTICTHFPVKVKSMSDKAGSFFHLYTPPSGRHAWLCTVYVSFDALGPWERCEHVLDHVQHLVAEIQLHRLTVGHSHNDLGGFFGLLKMLLWGKTADKAGHWFVTLGEWICFLTAWVIETVNKQTSIVGCNLDFKSWIDPHVNQEFGGHAGKNRVVRTWRFYVAPDKKVRAMYKFGDRFEEWLPHGVESDRNLGLIICTSYPAIDSAPDYIDNPAWFRKGKGDKNLDMEQTTRSCLLGLRAATPKLVSQEQHNKLEKTFPLPLTVQSPQHTTEQFEVCYDGIQRKRQEVEAEAVKHIDVKEVEAFMRQAKYNPELISRRPRKKAISTPLCTEGDDDESSSDVDMSIAVRTRKKRQTRKKVVITPPSSSESTNGDDEESSSSDVEESLAARKKRLSDLAEDYTFDDMTPGSFAVTAAGGEENDKCWFTVLLPGGDKSVPLHFFEVVAQHPNKKEITWQFWLPAK</sequence>
<proteinExistence type="predicted"/>
<name>A0AAE0EPW7_9CHLO</name>
<feature type="compositionally biased region" description="Low complexity" evidence="1">
    <location>
        <begin position="634"/>
        <end position="644"/>
    </location>
</feature>
<reference evidence="2 3" key="1">
    <citation type="journal article" date="2015" name="Genome Biol. Evol.">
        <title>Comparative Genomics of a Bacterivorous Green Alga Reveals Evolutionary Causalities and Consequences of Phago-Mixotrophic Mode of Nutrition.</title>
        <authorList>
            <person name="Burns J.A."/>
            <person name="Paasch A."/>
            <person name="Narechania A."/>
            <person name="Kim E."/>
        </authorList>
    </citation>
    <scope>NUCLEOTIDE SEQUENCE [LARGE SCALE GENOMIC DNA]</scope>
    <source>
        <strain evidence="2 3">PLY_AMNH</strain>
    </source>
</reference>
<feature type="compositionally biased region" description="Acidic residues" evidence="1">
    <location>
        <begin position="645"/>
        <end position="658"/>
    </location>
</feature>
<feature type="region of interest" description="Disordered" evidence="1">
    <location>
        <begin position="593"/>
        <end position="661"/>
    </location>
</feature>
<keyword evidence="3" id="KW-1185">Reference proteome</keyword>
<organism evidence="2 3">
    <name type="scientific">Cymbomonas tetramitiformis</name>
    <dbReference type="NCBI Taxonomy" id="36881"/>
    <lineage>
        <taxon>Eukaryota</taxon>
        <taxon>Viridiplantae</taxon>
        <taxon>Chlorophyta</taxon>
        <taxon>Pyramimonadophyceae</taxon>
        <taxon>Pyramimonadales</taxon>
        <taxon>Pyramimonadaceae</taxon>
        <taxon>Cymbomonas</taxon>
    </lineage>
</organism>
<comment type="caution">
    <text evidence="2">The sequence shown here is derived from an EMBL/GenBank/DDBJ whole genome shotgun (WGS) entry which is preliminary data.</text>
</comment>
<accession>A0AAE0EPW7</accession>
<dbReference type="EMBL" id="LGRX02035488">
    <property type="protein sequence ID" value="KAK3234475.1"/>
    <property type="molecule type" value="Genomic_DNA"/>
</dbReference>
<dbReference type="Proteomes" id="UP001190700">
    <property type="component" value="Unassembled WGS sequence"/>
</dbReference>